<feature type="transmembrane region" description="Helical" evidence="6">
    <location>
        <begin position="136"/>
        <end position="157"/>
    </location>
</feature>
<evidence type="ECO:0000259" key="7">
    <source>
        <dbReference type="PROSITE" id="PS50850"/>
    </source>
</evidence>
<gene>
    <name evidence="8" type="ORF">UR08_10185</name>
</gene>
<accession>A0A3D8TRF0</accession>
<dbReference type="AlphaFoldDB" id="A0A3D8TRF0"/>
<organism evidence="8 9">
    <name type="scientific">Listeria kieliensis</name>
    <dbReference type="NCBI Taxonomy" id="1621700"/>
    <lineage>
        <taxon>Bacteria</taxon>
        <taxon>Bacillati</taxon>
        <taxon>Bacillota</taxon>
        <taxon>Bacilli</taxon>
        <taxon>Bacillales</taxon>
        <taxon>Listeriaceae</taxon>
        <taxon>Listeria</taxon>
    </lineage>
</organism>
<feature type="transmembrane region" description="Helical" evidence="6">
    <location>
        <begin position="110"/>
        <end position="129"/>
    </location>
</feature>
<dbReference type="PRINTS" id="PR01036">
    <property type="entry name" value="TCRTETB"/>
</dbReference>
<evidence type="ECO:0000256" key="3">
    <source>
        <dbReference type="ARBA" id="ARBA00022692"/>
    </source>
</evidence>
<feature type="domain" description="Major facilitator superfamily (MFS) profile" evidence="7">
    <location>
        <begin position="11"/>
        <end position="378"/>
    </location>
</feature>
<keyword evidence="2" id="KW-0813">Transport</keyword>
<name>A0A3D8TRF0_9LIST</name>
<evidence type="ECO:0000256" key="1">
    <source>
        <dbReference type="ARBA" id="ARBA00004651"/>
    </source>
</evidence>
<feature type="transmembrane region" description="Helical" evidence="6">
    <location>
        <begin position="203"/>
        <end position="225"/>
    </location>
</feature>
<evidence type="ECO:0000313" key="9">
    <source>
        <dbReference type="Proteomes" id="UP000257055"/>
    </source>
</evidence>
<keyword evidence="5 6" id="KW-0472">Membrane</keyword>
<dbReference type="InterPro" id="IPR052714">
    <property type="entry name" value="MFS_Exporter"/>
</dbReference>
<proteinExistence type="predicted"/>
<keyword evidence="4 6" id="KW-1133">Transmembrane helix</keyword>
<feature type="transmembrane region" description="Helical" evidence="6">
    <location>
        <begin position="288"/>
        <end position="309"/>
    </location>
</feature>
<feature type="transmembrane region" description="Helical" evidence="6">
    <location>
        <begin position="237"/>
        <end position="255"/>
    </location>
</feature>
<dbReference type="PANTHER" id="PTHR23531">
    <property type="entry name" value="QUINOLENE RESISTANCE PROTEIN NORA"/>
    <property type="match status" value="1"/>
</dbReference>
<evidence type="ECO:0000256" key="5">
    <source>
        <dbReference type="ARBA" id="ARBA00023136"/>
    </source>
</evidence>
<dbReference type="Gene3D" id="1.20.1250.20">
    <property type="entry name" value="MFS general substrate transporter like domains"/>
    <property type="match status" value="1"/>
</dbReference>
<feature type="transmembrane region" description="Helical" evidence="6">
    <location>
        <begin position="163"/>
        <end position="182"/>
    </location>
</feature>
<dbReference type="InterPro" id="IPR011701">
    <property type="entry name" value="MFS"/>
</dbReference>
<protein>
    <submittedName>
        <fullName evidence="8">MFS transporter</fullName>
    </submittedName>
</protein>
<keyword evidence="9" id="KW-1185">Reference proteome</keyword>
<dbReference type="CDD" id="cd17489">
    <property type="entry name" value="MFS_YfcJ_like"/>
    <property type="match status" value="1"/>
</dbReference>
<dbReference type="Proteomes" id="UP000257055">
    <property type="component" value="Unassembled WGS sequence"/>
</dbReference>
<evidence type="ECO:0000256" key="6">
    <source>
        <dbReference type="SAM" id="Phobius"/>
    </source>
</evidence>
<dbReference type="GO" id="GO:0005886">
    <property type="term" value="C:plasma membrane"/>
    <property type="evidence" value="ECO:0007669"/>
    <property type="project" value="UniProtKB-SubCell"/>
</dbReference>
<dbReference type="InterPro" id="IPR036259">
    <property type="entry name" value="MFS_trans_sf"/>
</dbReference>
<dbReference type="PROSITE" id="PS50850">
    <property type="entry name" value="MFS"/>
    <property type="match status" value="1"/>
</dbReference>
<dbReference type="RefSeq" id="WP_115753539.1">
    <property type="nucleotide sequence ID" value="NZ_LARY01000002.1"/>
</dbReference>
<feature type="transmembrane region" description="Helical" evidence="6">
    <location>
        <begin position="76"/>
        <end position="104"/>
    </location>
</feature>
<dbReference type="InterPro" id="IPR020846">
    <property type="entry name" value="MFS_dom"/>
</dbReference>
<sequence length="379" mass="41032">MESKTKLWTKDYVFLLIGSIFLYVGFMVFMPTLPTQIIKLGGSQVEASLAVGVFSVVALLMRSISGSWNDRFGSKVLILIGFLILIATTASFYVSTVVLALLAVRFIQGAGWGISTTSIATGVSAIVPPNRTGEGIGFYGLTTALGMSLAPVVAILIMNYFSFNTLITFALVILVATFLLLSQVRIKQEKIKKSGKMKLFEKTALLPAFLCLLMAIPLGGIQTFMMVYGTEIHVENTWIYFLGQAITILLSRLFAGRLYDTKGHFVVVVPGVFAMMLGILLLSFATGAWMLFLAALAFGLGYGMTQPALQALTVDRAAPENKGAANGTFLSGMDIGMAIGSFGLSIVATYSNYAIMYRSAILALLVFLVIYFFAFRKTK</sequence>
<feature type="transmembrane region" description="Helical" evidence="6">
    <location>
        <begin position="45"/>
        <end position="64"/>
    </location>
</feature>
<comment type="subcellular location">
    <subcellularLocation>
        <location evidence="1">Cell membrane</location>
        <topology evidence="1">Multi-pass membrane protein</topology>
    </subcellularLocation>
</comment>
<feature type="transmembrane region" description="Helical" evidence="6">
    <location>
        <begin position="12"/>
        <end position="33"/>
    </location>
</feature>
<dbReference type="SUPFAM" id="SSF103473">
    <property type="entry name" value="MFS general substrate transporter"/>
    <property type="match status" value="1"/>
</dbReference>
<dbReference type="PANTHER" id="PTHR23531:SF2">
    <property type="entry name" value="PERMEASE"/>
    <property type="match status" value="1"/>
</dbReference>
<feature type="transmembrane region" description="Helical" evidence="6">
    <location>
        <begin position="355"/>
        <end position="375"/>
    </location>
</feature>
<feature type="transmembrane region" description="Helical" evidence="6">
    <location>
        <begin position="264"/>
        <end position="282"/>
    </location>
</feature>
<dbReference type="GO" id="GO:0022857">
    <property type="term" value="F:transmembrane transporter activity"/>
    <property type="evidence" value="ECO:0007669"/>
    <property type="project" value="InterPro"/>
</dbReference>
<reference evidence="9" key="1">
    <citation type="submission" date="2015-04" db="EMBL/GenBank/DDBJ databases">
        <authorList>
            <person name="Schardt J."/>
            <person name="Mueller-Herbst S."/>
            <person name="Scherer S."/>
            <person name="Huptas C."/>
        </authorList>
    </citation>
    <scope>NUCLEOTIDE SEQUENCE [LARGE SCALE GENOMIC DNA]</scope>
    <source>
        <strain evidence="9">Kiel-L1</strain>
    </source>
</reference>
<dbReference type="Pfam" id="PF07690">
    <property type="entry name" value="MFS_1"/>
    <property type="match status" value="1"/>
</dbReference>
<evidence type="ECO:0000256" key="2">
    <source>
        <dbReference type="ARBA" id="ARBA00022448"/>
    </source>
</evidence>
<evidence type="ECO:0000256" key="4">
    <source>
        <dbReference type="ARBA" id="ARBA00022989"/>
    </source>
</evidence>
<evidence type="ECO:0000313" key="8">
    <source>
        <dbReference type="EMBL" id="RDX01282.1"/>
    </source>
</evidence>
<keyword evidence="3 6" id="KW-0812">Transmembrane</keyword>
<dbReference type="EMBL" id="LARY01000002">
    <property type="protein sequence ID" value="RDX01282.1"/>
    <property type="molecule type" value="Genomic_DNA"/>
</dbReference>
<comment type="caution">
    <text evidence="8">The sequence shown here is derived from an EMBL/GenBank/DDBJ whole genome shotgun (WGS) entry which is preliminary data.</text>
</comment>
<feature type="transmembrane region" description="Helical" evidence="6">
    <location>
        <begin position="329"/>
        <end position="349"/>
    </location>
</feature>